<dbReference type="InterPro" id="IPR046347">
    <property type="entry name" value="bZIP_sf"/>
</dbReference>
<evidence type="ECO:0000313" key="3">
    <source>
        <dbReference type="Proteomes" id="UP001149074"/>
    </source>
</evidence>
<sequence length="327" mass="35536">MSSKGGGPPKKRESRSGTRKVSTLSAEQLERKRANDREAQRSIRQRTKEHIEQLETQVTILQAQVAEMRPQNERFNELLQRNAVLEEEVGRLKHLLAYGGRPSIAGSDEQVAASYRSGWTFDEDPGNAASSIPTTGTILPSSYLAGTSHPPSSRLSRTPSAVSVSSRSSHPHDWQQYATARSPSLGDTSESEFSARMESYMIDGNLQPGSRLAPPPSIVVAAPQISFSGTASPSQQPPESRISQIFPASQNQRPCHDTLQSSTLPSIDHTAPAFVPSQRTVSVSKPNVSAATQPSLAQSYPTSASSYQNPLAGQREQSYPFPWEPQS</sequence>
<feature type="region of interest" description="Disordered" evidence="1">
    <location>
        <begin position="249"/>
        <end position="327"/>
    </location>
</feature>
<feature type="compositionally biased region" description="Polar residues" evidence="1">
    <location>
        <begin position="249"/>
        <end position="265"/>
    </location>
</feature>
<keyword evidence="3" id="KW-1185">Reference proteome</keyword>
<dbReference type="Gene3D" id="1.20.5.170">
    <property type="match status" value="1"/>
</dbReference>
<reference evidence="2" key="2">
    <citation type="journal article" date="2023" name="IMA Fungus">
        <title>Comparative genomic study of the Penicillium genus elucidates a diverse pangenome and 15 lateral gene transfer events.</title>
        <authorList>
            <person name="Petersen C."/>
            <person name="Sorensen T."/>
            <person name="Nielsen M.R."/>
            <person name="Sondergaard T.E."/>
            <person name="Sorensen J.L."/>
            <person name="Fitzpatrick D.A."/>
            <person name="Frisvad J.C."/>
            <person name="Nielsen K.L."/>
        </authorList>
    </citation>
    <scope>NUCLEOTIDE SEQUENCE</scope>
    <source>
        <strain evidence="2">IBT 30761</strain>
    </source>
</reference>
<evidence type="ECO:0000313" key="2">
    <source>
        <dbReference type="EMBL" id="KAJ5089320.1"/>
    </source>
</evidence>
<dbReference type="AlphaFoldDB" id="A0A9W9EWU2"/>
<accession>A0A9W9EWU2</accession>
<dbReference type="CDD" id="cd14688">
    <property type="entry name" value="bZIP_YAP"/>
    <property type="match status" value="1"/>
</dbReference>
<dbReference type="RefSeq" id="XP_056471302.1">
    <property type="nucleotide sequence ID" value="XM_056620496.1"/>
</dbReference>
<feature type="compositionally biased region" description="Low complexity" evidence="1">
    <location>
        <begin position="156"/>
        <end position="168"/>
    </location>
</feature>
<protein>
    <recommendedName>
        <fullName evidence="4">BZIP transcription factor</fullName>
    </recommendedName>
</protein>
<evidence type="ECO:0008006" key="4">
    <source>
        <dbReference type="Google" id="ProtNLM"/>
    </source>
</evidence>
<comment type="caution">
    <text evidence="2">The sequence shown here is derived from an EMBL/GenBank/DDBJ whole genome shotgun (WGS) entry which is preliminary data.</text>
</comment>
<dbReference type="OrthoDB" id="3535998at2759"/>
<feature type="compositionally biased region" description="Basic and acidic residues" evidence="1">
    <location>
        <begin position="28"/>
        <end position="50"/>
    </location>
</feature>
<name>A0A9W9EWU2_9EURO</name>
<feature type="region of interest" description="Disordered" evidence="1">
    <location>
        <begin position="141"/>
        <end position="192"/>
    </location>
</feature>
<feature type="compositionally biased region" description="Polar residues" evidence="1">
    <location>
        <begin position="176"/>
        <end position="192"/>
    </location>
</feature>
<feature type="compositionally biased region" description="Polar residues" evidence="1">
    <location>
        <begin position="277"/>
        <end position="317"/>
    </location>
</feature>
<feature type="region of interest" description="Disordered" evidence="1">
    <location>
        <begin position="1"/>
        <end position="50"/>
    </location>
</feature>
<dbReference type="Proteomes" id="UP001149074">
    <property type="component" value="Unassembled WGS sequence"/>
</dbReference>
<reference evidence="2" key="1">
    <citation type="submission" date="2022-11" db="EMBL/GenBank/DDBJ databases">
        <authorList>
            <person name="Petersen C."/>
        </authorList>
    </citation>
    <scope>NUCLEOTIDE SEQUENCE</scope>
    <source>
        <strain evidence="2">IBT 30761</strain>
    </source>
</reference>
<dbReference type="GO" id="GO:0003700">
    <property type="term" value="F:DNA-binding transcription factor activity"/>
    <property type="evidence" value="ECO:0007669"/>
    <property type="project" value="InterPro"/>
</dbReference>
<dbReference type="EMBL" id="JAPQKI010000009">
    <property type="protein sequence ID" value="KAJ5089320.1"/>
    <property type="molecule type" value="Genomic_DNA"/>
</dbReference>
<dbReference type="PANTHER" id="PTHR37012">
    <property type="entry name" value="B-ZIP TRANSCRIPTION FACTOR (EUROFUNG)-RELATED"/>
    <property type="match status" value="1"/>
</dbReference>
<dbReference type="GeneID" id="81359475"/>
<gene>
    <name evidence="2" type="ORF">N7532_008004</name>
</gene>
<dbReference type="SUPFAM" id="SSF57959">
    <property type="entry name" value="Leucine zipper domain"/>
    <property type="match status" value="1"/>
</dbReference>
<organism evidence="2 3">
    <name type="scientific">Penicillium argentinense</name>
    <dbReference type="NCBI Taxonomy" id="1131581"/>
    <lineage>
        <taxon>Eukaryota</taxon>
        <taxon>Fungi</taxon>
        <taxon>Dikarya</taxon>
        <taxon>Ascomycota</taxon>
        <taxon>Pezizomycotina</taxon>
        <taxon>Eurotiomycetes</taxon>
        <taxon>Eurotiomycetidae</taxon>
        <taxon>Eurotiales</taxon>
        <taxon>Aspergillaceae</taxon>
        <taxon>Penicillium</taxon>
    </lineage>
</organism>
<proteinExistence type="predicted"/>
<evidence type="ECO:0000256" key="1">
    <source>
        <dbReference type="SAM" id="MobiDB-lite"/>
    </source>
</evidence>